<dbReference type="SUPFAM" id="SSF53822">
    <property type="entry name" value="Periplasmic binding protein-like I"/>
    <property type="match status" value="1"/>
</dbReference>
<dbReference type="InterPro" id="IPR000709">
    <property type="entry name" value="Leu_Ile_Val-bd"/>
</dbReference>
<comment type="similarity">
    <text evidence="1">Belongs to the leucine-binding protein family.</text>
</comment>
<dbReference type="OrthoDB" id="9768386at2"/>
<feature type="compositionally biased region" description="Basic and acidic residues" evidence="5">
    <location>
        <begin position="391"/>
        <end position="401"/>
    </location>
</feature>
<evidence type="ECO:0000256" key="6">
    <source>
        <dbReference type="SAM" id="SignalP"/>
    </source>
</evidence>
<evidence type="ECO:0000256" key="1">
    <source>
        <dbReference type="ARBA" id="ARBA00010062"/>
    </source>
</evidence>
<evidence type="ECO:0000256" key="5">
    <source>
        <dbReference type="SAM" id="MobiDB-lite"/>
    </source>
</evidence>
<keyword evidence="4" id="KW-0029">Amino-acid transport</keyword>
<keyword evidence="3 6" id="KW-0732">Signal</keyword>
<accession>A0A1W2E0Z7</accession>
<dbReference type="AlphaFoldDB" id="A0A1W2E0Z7"/>
<dbReference type="PANTHER" id="PTHR47151">
    <property type="entry name" value="LEU/ILE/VAL-BINDING ABC TRANSPORTER SUBUNIT"/>
    <property type="match status" value="1"/>
</dbReference>
<dbReference type="PRINTS" id="PR00337">
    <property type="entry name" value="LEUILEVALBP"/>
</dbReference>
<dbReference type="RefSeq" id="WP_084411802.1">
    <property type="nucleotide sequence ID" value="NZ_FWXR01000019.1"/>
</dbReference>
<dbReference type="GO" id="GO:0006865">
    <property type="term" value="P:amino acid transport"/>
    <property type="evidence" value="ECO:0007669"/>
    <property type="project" value="UniProtKB-KW"/>
</dbReference>
<proteinExistence type="inferred from homology"/>
<evidence type="ECO:0000313" key="9">
    <source>
        <dbReference type="Proteomes" id="UP000192656"/>
    </source>
</evidence>
<protein>
    <submittedName>
        <fullName evidence="8">Amino acid/amide ABC transporter substrate-binding protein, HAAT family</fullName>
    </submittedName>
</protein>
<dbReference type="InterPro" id="IPR028081">
    <property type="entry name" value="Leu-bd"/>
</dbReference>
<evidence type="ECO:0000313" key="8">
    <source>
        <dbReference type="EMBL" id="SMD03062.1"/>
    </source>
</evidence>
<dbReference type="CDD" id="cd06342">
    <property type="entry name" value="PBP1_ABC_LIVBP-like"/>
    <property type="match status" value="1"/>
</dbReference>
<evidence type="ECO:0000256" key="4">
    <source>
        <dbReference type="ARBA" id="ARBA00022970"/>
    </source>
</evidence>
<feature type="signal peptide" evidence="6">
    <location>
        <begin position="1"/>
        <end position="21"/>
    </location>
</feature>
<dbReference type="PANTHER" id="PTHR47151:SF2">
    <property type="entry name" value="AMINO ACID BINDING PROTEIN"/>
    <property type="match status" value="1"/>
</dbReference>
<dbReference type="EMBL" id="FWXR01000019">
    <property type="protein sequence ID" value="SMD03062.1"/>
    <property type="molecule type" value="Genomic_DNA"/>
</dbReference>
<feature type="region of interest" description="Disordered" evidence="5">
    <location>
        <begin position="372"/>
        <end position="401"/>
    </location>
</feature>
<feature type="chain" id="PRO_5013162141" evidence="6">
    <location>
        <begin position="22"/>
        <end position="401"/>
    </location>
</feature>
<sequence length="401" mass="42221">MKKALLAGAALNLVFAGAAFADITIGVAGPMTGQYASFGEQLRVGAEQAVADINAAGGVNGEMLKLSIGDDACDPKQAVAVANQFASQGIPFVAGHFCSGSSIPASQVYADEQIVQISPASTNPAFTDQRPSDGIYRVCGRDDQQGEVAAAFIAEQFPDAKIAVINDKTAYGKGLADETQKNLEKLGITPTLVESYTAGEKDYTALVTKLKQQGITLLYVGGYHTEAGLMVRQMREQGMDTVLMSGDALVAEEYWAITGDAGAGTLMTFSPDPRKNEAAAPVVAELEKAGKTAEGYVLYTYAAIQAWKDAVEAAGSTDYDAVVEALDTGDFNTVIGDLKFDDKGDVTLPGYVVYEWDNGQYDYYQVATDTDMTGKGGDQLKEGEGASMEKATSDDGEAKTN</sequence>
<reference evidence="8 9" key="1">
    <citation type="submission" date="2017-04" db="EMBL/GenBank/DDBJ databases">
        <authorList>
            <person name="Afonso C.L."/>
            <person name="Miller P.J."/>
            <person name="Scott M.A."/>
            <person name="Spackman E."/>
            <person name="Goraichik I."/>
            <person name="Dimitrov K.M."/>
            <person name="Suarez D.L."/>
            <person name="Swayne D.E."/>
        </authorList>
    </citation>
    <scope>NUCLEOTIDE SEQUENCE [LARGE SCALE GENOMIC DNA]</scope>
    <source>
        <strain evidence="8 9">CGMCC 1.10972</strain>
    </source>
</reference>
<name>A0A1W2E0Z7_9HYPH</name>
<dbReference type="Proteomes" id="UP000192656">
    <property type="component" value="Unassembled WGS sequence"/>
</dbReference>
<dbReference type="Pfam" id="PF13458">
    <property type="entry name" value="Peripla_BP_6"/>
    <property type="match status" value="1"/>
</dbReference>
<gene>
    <name evidence="8" type="ORF">SAMN06297251_11976</name>
</gene>
<feature type="domain" description="Leucine-binding protein" evidence="7">
    <location>
        <begin position="23"/>
        <end position="359"/>
    </location>
</feature>
<evidence type="ECO:0000256" key="2">
    <source>
        <dbReference type="ARBA" id="ARBA00022448"/>
    </source>
</evidence>
<keyword evidence="2" id="KW-0813">Transport</keyword>
<keyword evidence="9" id="KW-1185">Reference proteome</keyword>
<evidence type="ECO:0000259" key="7">
    <source>
        <dbReference type="Pfam" id="PF13458"/>
    </source>
</evidence>
<dbReference type="Gene3D" id="3.40.50.2300">
    <property type="match status" value="2"/>
</dbReference>
<dbReference type="STRING" id="937218.SAMN06297251_11976"/>
<evidence type="ECO:0000256" key="3">
    <source>
        <dbReference type="ARBA" id="ARBA00022729"/>
    </source>
</evidence>
<organism evidence="8 9">
    <name type="scientific">Fulvimarina manganoxydans</name>
    <dbReference type="NCBI Taxonomy" id="937218"/>
    <lineage>
        <taxon>Bacteria</taxon>
        <taxon>Pseudomonadati</taxon>
        <taxon>Pseudomonadota</taxon>
        <taxon>Alphaproteobacteria</taxon>
        <taxon>Hyphomicrobiales</taxon>
        <taxon>Aurantimonadaceae</taxon>
        <taxon>Fulvimarina</taxon>
    </lineage>
</organism>
<dbReference type="InterPro" id="IPR028082">
    <property type="entry name" value="Peripla_BP_I"/>
</dbReference>